<name>C1MML4_MICPC</name>
<dbReference type="OrthoDB" id="2020634at2759"/>
<dbReference type="GO" id="GO:0034727">
    <property type="term" value="P:piecemeal microautophagy of the nucleus"/>
    <property type="evidence" value="ECO:0007669"/>
    <property type="project" value="TreeGrafter"/>
</dbReference>
<reference evidence="12 13" key="1">
    <citation type="journal article" date="2009" name="Science">
        <title>Green evolution and dynamic adaptations revealed by genomes of the marine picoeukaryotes Micromonas.</title>
        <authorList>
            <person name="Worden A.Z."/>
            <person name="Lee J.H."/>
            <person name="Mock T."/>
            <person name="Rouze P."/>
            <person name="Simmons M.P."/>
            <person name="Aerts A.L."/>
            <person name="Allen A.E."/>
            <person name="Cuvelier M.L."/>
            <person name="Derelle E."/>
            <person name="Everett M.V."/>
            <person name="Foulon E."/>
            <person name="Grimwood J."/>
            <person name="Gundlach H."/>
            <person name="Henrissat B."/>
            <person name="Napoli C."/>
            <person name="McDonald S.M."/>
            <person name="Parker M.S."/>
            <person name="Rombauts S."/>
            <person name="Salamov A."/>
            <person name="Von Dassow P."/>
            <person name="Badger J.H."/>
            <person name="Coutinho P.M."/>
            <person name="Demir E."/>
            <person name="Dubchak I."/>
            <person name="Gentemann C."/>
            <person name="Eikrem W."/>
            <person name="Gready J.E."/>
            <person name="John U."/>
            <person name="Lanier W."/>
            <person name="Lindquist E.A."/>
            <person name="Lucas S."/>
            <person name="Mayer K.F."/>
            <person name="Moreau H."/>
            <person name="Not F."/>
            <person name="Otillar R."/>
            <person name="Panaud O."/>
            <person name="Pangilinan J."/>
            <person name="Paulsen I."/>
            <person name="Piegu B."/>
            <person name="Poliakov A."/>
            <person name="Robbens S."/>
            <person name="Schmutz J."/>
            <person name="Toulza E."/>
            <person name="Wyss T."/>
            <person name="Zelensky A."/>
            <person name="Zhou K."/>
            <person name="Armbrust E.V."/>
            <person name="Bhattacharya D."/>
            <person name="Goodenough U.W."/>
            <person name="Van de Peer Y."/>
            <person name="Grigoriev I.V."/>
        </authorList>
    </citation>
    <scope>NUCLEOTIDE SEQUENCE [LARGE SCALE GENOMIC DNA]</scope>
    <source>
        <strain evidence="12 13">CCMP1545</strain>
    </source>
</reference>
<evidence type="ECO:0000313" key="12">
    <source>
        <dbReference type="EMBL" id="EEH59071.1"/>
    </source>
</evidence>
<evidence type="ECO:0000256" key="3">
    <source>
        <dbReference type="ARBA" id="ARBA00018074"/>
    </source>
</evidence>
<comment type="subcellular location">
    <subcellularLocation>
        <location evidence="1 10">Preautophagosomal structure membrane</location>
        <topology evidence="1 10">Multi-pass membrane protein</topology>
    </subcellularLocation>
</comment>
<evidence type="ECO:0000256" key="7">
    <source>
        <dbReference type="ARBA" id="ARBA00023006"/>
    </source>
</evidence>
<evidence type="ECO:0000256" key="8">
    <source>
        <dbReference type="ARBA" id="ARBA00023055"/>
    </source>
</evidence>
<feature type="transmembrane region" description="Helical" evidence="10">
    <location>
        <begin position="367"/>
        <end position="387"/>
    </location>
</feature>
<dbReference type="Proteomes" id="UP000001876">
    <property type="component" value="Unassembled WGS sequence"/>
</dbReference>
<evidence type="ECO:0000313" key="13">
    <source>
        <dbReference type="Proteomes" id="UP000001876"/>
    </source>
</evidence>
<gene>
    <name evidence="12" type="ORF">MICPUCDRAFT_709</name>
</gene>
<dbReference type="GO" id="GO:0006869">
    <property type="term" value="P:lipid transport"/>
    <property type="evidence" value="ECO:0007669"/>
    <property type="project" value="UniProtKB-KW"/>
</dbReference>
<feature type="transmembrane region" description="Helical" evidence="10">
    <location>
        <begin position="62"/>
        <end position="80"/>
    </location>
</feature>
<keyword evidence="5 10" id="KW-0812">Transmembrane</keyword>
<evidence type="ECO:0000256" key="10">
    <source>
        <dbReference type="RuleBase" id="RU364027"/>
    </source>
</evidence>
<dbReference type="eggNOG" id="KOG2173">
    <property type="taxonomic scope" value="Eukaryota"/>
</dbReference>
<keyword evidence="6 10" id="KW-1133">Transmembrane helix</keyword>
<dbReference type="GO" id="GO:0034497">
    <property type="term" value="P:protein localization to phagophore assembly site"/>
    <property type="evidence" value="ECO:0007669"/>
    <property type="project" value="TreeGrafter"/>
</dbReference>
<accession>C1MML4</accession>
<proteinExistence type="inferred from homology"/>
<keyword evidence="4 10" id="KW-0813">Transport</keyword>
<dbReference type="Pfam" id="PF04109">
    <property type="entry name" value="ATG9"/>
    <property type="match status" value="1"/>
</dbReference>
<organism evidence="13">
    <name type="scientific">Micromonas pusilla (strain CCMP1545)</name>
    <name type="common">Picoplanktonic green alga</name>
    <dbReference type="NCBI Taxonomy" id="564608"/>
    <lineage>
        <taxon>Eukaryota</taxon>
        <taxon>Viridiplantae</taxon>
        <taxon>Chlorophyta</taxon>
        <taxon>Mamiellophyceae</taxon>
        <taxon>Mamiellales</taxon>
        <taxon>Mamiellaceae</taxon>
        <taxon>Micromonas</taxon>
    </lineage>
</organism>
<evidence type="ECO:0000256" key="11">
    <source>
        <dbReference type="SAM" id="MobiDB-lite"/>
    </source>
</evidence>
<dbReference type="PANTHER" id="PTHR13038:SF10">
    <property type="entry name" value="AUTOPHAGY-RELATED PROTEIN 9"/>
    <property type="match status" value="1"/>
</dbReference>
<keyword evidence="7 10" id="KW-0072">Autophagy</keyword>
<evidence type="ECO:0000256" key="2">
    <source>
        <dbReference type="ARBA" id="ARBA00006185"/>
    </source>
</evidence>
<dbReference type="KEGG" id="mpp:MICPUCDRAFT_709"/>
<feature type="transmembrane region" description="Helical" evidence="10">
    <location>
        <begin position="281"/>
        <end position="302"/>
    </location>
</feature>
<keyword evidence="8 10" id="KW-0445">Lipid transport</keyword>
<dbReference type="STRING" id="564608.C1MML4"/>
<feature type="region of interest" description="Disordered" evidence="11">
    <location>
        <begin position="1"/>
        <end position="22"/>
    </location>
</feature>
<evidence type="ECO:0000256" key="9">
    <source>
        <dbReference type="ARBA" id="ARBA00023136"/>
    </source>
</evidence>
<dbReference type="OMA" id="LGHRDSW"/>
<keyword evidence="13" id="KW-1185">Reference proteome</keyword>
<dbReference type="GO" id="GO:0061709">
    <property type="term" value="P:reticulophagy"/>
    <property type="evidence" value="ECO:0007669"/>
    <property type="project" value="TreeGrafter"/>
</dbReference>
<dbReference type="GO" id="GO:0005776">
    <property type="term" value="C:autophagosome"/>
    <property type="evidence" value="ECO:0007669"/>
    <property type="project" value="TreeGrafter"/>
</dbReference>
<dbReference type="GO" id="GO:0034045">
    <property type="term" value="C:phagophore assembly site membrane"/>
    <property type="evidence" value="ECO:0007669"/>
    <property type="project" value="UniProtKB-SubCell"/>
</dbReference>
<feature type="transmembrane region" description="Helical" evidence="10">
    <location>
        <begin position="124"/>
        <end position="143"/>
    </location>
</feature>
<dbReference type="AlphaFoldDB" id="C1MML4"/>
<feature type="compositionally biased region" description="Polar residues" evidence="11">
    <location>
        <begin position="11"/>
        <end position="20"/>
    </location>
</feature>
<dbReference type="EMBL" id="GG663737">
    <property type="protein sequence ID" value="EEH59071.1"/>
    <property type="molecule type" value="Genomic_DNA"/>
</dbReference>
<feature type="non-terminal residue" evidence="12">
    <location>
        <position position="1"/>
    </location>
</feature>
<feature type="non-terminal residue" evidence="12">
    <location>
        <position position="574"/>
    </location>
</feature>
<dbReference type="GeneID" id="9682388"/>
<evidence type="ECO:0000256" key="6">
    <source>
        <dbReference type="ARBA" id="ARBA00022989"/>
    </source>
</evidence>
<keyword evidence="9 10" id="KW-0472">Membrane</keyword>
<comment type="similarity">
    <text evidence="2 10">Belongs to the ATG9 family.</text>
</comment>
<dbReference type="GO" id="GO:0000422">
    <property type="term" value="P:autophagy of mitochondrion"/>
    <property type="evidence" value="ECO:0007669"/>
    <property type="project" value="TreeGrafter"/>
</dbReference>
<dbReference type="RefSeq" id="XP_003057426.1">
    <property type="nucleotide sequence ID" value="XM_003057380.1"/>
</dbReference>
<protein>
    <recommendedName>
        <fullName evidence="3 10">Autophagy-related protein 9</fullName>
    </recommendedName>
</protein>
<comment type="caution">
    <text evidence="10">Lacks conserved residue(s) required for the propagation of feature annotation.</text>
</comment>
<sequence length="574" mass="65430">EDDDRDASTYAAGSSPNGESEGNLLLKERARSLRIDNLDAWFTSLYDYYHDKGFYCIVTSRVVNLLTLGFTIVFSAWLLLFVDWRYLSTECAEDARGRASAGAEGTCDVLRDATFASPLSHRSTLANVVVVTYLLIFSLYWTWSLARLATDLRPLLEMRSFCNNKLQLSDRDVQARPWPEVVARVVHLQATTRLCITKDLNEHDIVARIMRKENYLLGMINRDVLGLTLTGLPGARRTRWLTTCVRWNLEWAVFHGMFDDDFSIRPSFYDVRALRKRMRTLAVINLVLSPFIAIFMATYFALRDAERFYRHPAAVGARSWSPESRWKLREFNELKHFHEHRLTAAHKHATKYLSQFPSPVVSMIAKFVSYVVGAFAAMCIACALIDDDLLHAEVFGRDLLWHTAVLGTLLAASRGMIGEANKVFEPNRLMAEVVSHTHYLPRRWRDAAHKAEVQAEFEEMFPFKAATFAKEMLSIFVAPFVLWYPLCESAPEIVSFVRNFTVHRQGVGDVCSLSAFDFRRHGNAKYGAGTTARKPARSKQGKMEKSFLSFHAQYPTWEPDEGGREVIASLNGFK</sequence>
<evidence type="ECO:0000256" key="1">
    <source>
        <dbReference type="ARBA" id="ARBA00004511"/>
    </source>
</evidence>
<evidence type="ECO:0000256" key="4">
    <source>
        <dbReference type="ARBA" id="ARBA00022448"/>
    </source>
</evidence>
<dbReference type="InterPro" id="IPR007241">
    <property type="entry name" value="Autophagy-rel_prot_9"/>
</dbReference>
<evidence type="ECO:0000256" key="5">
    <source>
        <dbReference type="ARBA" id="ARBA00022692"/>
    </source>
</evidence>
<comment type="function">
    <text evidence="10">Phospholipid scramblase involved in autophagy. Cycles between the preautophagosomal structure/phagophore assembly site (PAS) and the cytoplasmic vesicle pool and supplies membrane for the growing autophagosome. Lipid scramblase activity plays a key role in preautophagosomal structure/phagophore assembly by distributing the phospholipids that arrive through ATG2 from the cytoplasmic to the luminal leaflet of the bilayer, thereby driving autophagosomal membrane expansion.</text>
</comment>
<dbReference type="PANTHER" id="PTHR13038">
    <property type="entry name" value="APG9 AUTOPHAGY 9"/>
    <property type="match status" value="1"/>
</dbReference>